<organism evidence="4 5">
    <name type="scientific">Paenibacillus glycinis</name>
    <dbReference type="NCBI Taxonomy" id="2697035"/>
    <lineage>
        <taxon>Bacteria</taxon>
        <taxon>Bacillati</taxon>
        <taxon>Bacillota</taxon>
        <taxon>Bacilli</taxon>
        <taxon>Bacillales</taxon>
        <taxon>Paenibacillaceae</taxon>
        <taxon>Paenibacillus</taxon>
    </lineage>
</organism>
<accession>A0ABW9XJN9</accession>
<feature type="domain" description="SLH" evidence="3">
    <location>
        <begin position="20"/>
        <end position="84"/>
    </location>
</feature>
<keyword evidence="2" id="KW-0732">Signal</keyword>
<dbReference type="EMBL" id="JAAAMV010000001">
    <property type="protein sequence ID" value="NBD22751.1"/>
    <property type="molecule type" value="Genomic_DNA"/>
</dbReference>
<proteinExistence type="predicted"/>
<dbReference type="InterPro" id="IPR001119">
    <property type="entry name" value="SLH_dom"/>
</dbReference>
<sequence>MKRPIVAVSVIVLLFAALTQSVWAFSDTKGHPNDAKISELQKLGILTGDPKANTFDPNGKLTYAAGISMIVNGLGLNLDSMNFIKEPKVTDSFPNMKDDAWYANAFIIAAMNGLDIPRETKAGDIMTREQFAHHLMQALLKKGDYAFIDLYVMLKDEADVNPDYMGSIQTLLVSGIAKLDDTQLFDPKGAITRGDAAGWLYDTIQFVAKNTPIEPPADQQPFPLAGLKLSTKAISADVNEVTVSAQAPNPGYGIRIASISFDGDQAVITAAPVYPDKDKSFAQVITEVKAVTYVSSAFKPVLGNNVSGGGSAASGGSTGIIGSDGDTQNE</sequence>
<evidence type="ECO:0000256" key="2">
    <source>
        <dbReference type="SAM" id="SignalP"/>
    </source>
</evidence>
<feature type="compositionally biased region" description="Low complexity" evidence="1">
    <location>
        <begin position="320"/>
        <end position="330"/>
    </location>
</feature>
<gene>
    <name evidence="4" type="ORF">GT019_02570</name>
</gene>
<dbReference type="RefSeq" id="WP_161740856.1">
    <property type="nucleotide sequence ID" value="NZ_JAAAMV010000001.1"/>
</dbReference>
<dbReference type="Proteomes" id="UP000665561">
    <property type="component" value="Unassembled WGS sequence"/>
</dbReference>
<name>A0ABW9XJN9_9BACL</name>
<comment type="caution">
    <text evidence="4">The sequence shown here is derived from an EMBL/GenBank/DDBJ whole genome shotgun (WGS) entry which is preliminary data.</text>
</comment>
<keyword evidence="5" id="KW-1185">Reference proteome</keyword>
<reference evidence="4 5" key="1">
    <citation type="submission" date="2020-01" db="EMBL/GenBank/DDBJ databases">
        <title>Paenibacillus soybeanensis sp. nov. isolated from the nodules of soybean (Glycine max(L.) Merr).</title>
        <authorList>
            <person name="Wang H."/>
        </authorList>
    </citation>
    <scope>NUCLEOTIDE SEQUENCE [LARGE SCALE GENOMIC DNA]</scope>
    <source>
        <strain evidence="4 5">T1</strain>
    </source>
</reference>
<evidence type="ECO:0000259" key="3">
    <source>
        <dbReference type="PROSITE" id="PS51272"/>
    </source>
</evidence>
<feature type="domain" description="SLH" evidence="3">
    <location>
        <begin position="151"/>
        <end position="214"/>
    </location>
</feature>
<evidence type="ECO:0000313" key="5">
    <source>
        <dbReference type="Proteomes" id="UP000665561"/>
    </source>
</evidence>
<evidence type="ECO:0000256" key="1">
    <source>
        <dbReference type="SAM" id="MobiDB-lite"/>
    </source>
</evidence>
<feature type="region of interest" description="Disordered" evidence="1">
    <location>
        <begin position="309"/>
        <end position="330"/>
    </location>
</feature>
<feature type="chain" id="PRO_5047189522" evidence="2">
    <location>
        <begin position="25"/>
        <end position="330"/>
    </location>
</feature>
<evidence type="ECO:0000313" key="4">
    <source>
        <dbReference type="EMBL" id="NBD22751.1"/>
    </source>
</evidence>
<feature type="compositionally biased region" description="Gly residues" evidence="1">
    <location>
        <begin position="309"/>
        <end position="319"/>
    </location>
</feature>
<dbReference type="PROSITE" id="PS51272">
    <property type="entry name" value="SLH"/>
    <property type="match status" value="2"/>
</dbReference>
<feature type="signal peptide" evidence="2">
    <location>
        <begin position="1"/>
        <end position="24"/>
    </location>
</feature>
<protein>
    <submittedName>
        <fullName evidence="4">S-layer homology domain-containing protein</fullName>
    </submittedName>
</protein>
<dbReference type="Pfam" id="PF00395">
    <property type="entry name" value="SLH"/>
    <property type="match status" value="2"/>
</dbReference>